<name>A0A8H6MH10_9AGAR</name>
<sequence length="223" mass="25034">MFISFHPCAKLNATERSTIPNASRKEQHPAILVVPPKHRGKLCKKEKGVKTPEKHCTSATSRKSQRRTKIEEKRVRICNIIIQGDDCSGPKRSANRAPRDGANVNMLRRPSTARTSHPAYWPQRPIGATKRPNAYNQKGPPTGCREFTQDPARLVVPACPHSQRQPRTPASNTHEHECHELHPIPNSTSKTENGTQLRKQIPHRAKANATASRKDEGRKKLPE</sequence>
<reference evidence="2 3" key="1">
    <citation type="submission" date="2020-07" db="EMBL/GenBank/DDBJ databases">
        <title>Comparative genomics of pyrophilous fungi reveals a link between fire events and developmental genes.</title>
        <authorList>
            <consortium name="DOE Joint Genome Institute"/>
            <person name="Steindorff A.S."/>
            <person name="Carver A."/>
            <person name="Calhoun S."/>
            <person name="Stillman K."/>
            <person name="Liu H."/>
            <person name="Lipzen A."/>
            <person name="Pangilinan J."/>
            <person name="Labutti K."/>
            <person name="Bruns T.D."/>
            <person name="Grigoriev I.V."/>
        </authorList>
    </citation>
    <scope>NUCLEOTIDE SEQUENCE [LARGE SCALE GENOMIC DNA]</scope>
    <source>
        <strain evidence="2 3">CBS 144469</strain>
    </source>
</reference>
<gene>
    <name evidence="2" type="ORF">DFP72DRAFT_839416</name>
</gene>
<dbReference type="AlphaFoldDB" id="A0A8H6MH10"/>
<dbReference type="EMBL" id="JACGCI010000002">
    <property type="protein sequence ID" value="KAF6765591.1"/>
    <property type="molecule type" value="Genomic_DNA"/>
</dbReference>
<feature type="compositionally biased region" description="Polar residues" evidence="1">
    <location>
        <begin position="185"/>
        <end position="198"/>
    </location>
</feature>
<feature type="region of interest" description="Disordered" evidence="1">
    <location>
        <begin position="108"/>
        <end position="142"/>
    </location>
</feature>
<feature type="compositionally biased region" description="Basic and acidic residues" evidence="1">
    <location>
        <begin position="212"/>
        <end position="223"/>
    </location>
</feature>
<feature type="compositionally biased region" description="Polar residues" evidence="1">
    <location>
        <begin position="162"/>
        <end position="172"/>
    </location>
</feature>
<accession>A0A8H6MH10</accession>
<protein>
    <submittedName>
        <fullName evidence="2">Uncharacterized protein</fullName>
    </submittedName>
</protein>
<feature type="region of interest" description="Disordered" evidence="1">
    <location>
        <begin position="160"/>
        <end position="223"/>
    </location>
</feature>
<organism evidence="2 3">
    <name type="scientific">Ephemerocybe angulata</name>
    <dbReference type="NCBI Taxonomy" id="980116"/>
    <lineage>
        <taxon>Eukaryota</taxon>
        <taxon>Fungi</taxon>
        <taxon>Dikarya</taxon>
        <taxon>Basidiomycota</taxon>
        <taxon>Agaricomycotina</taxon>
        <taxon>Agaricomycetes</taxon>
        <taxon>Agaricomycetidae</taxon>
        <taxon>Agaricales</taxon>
        <taxon>Agaricineae</taxon>
        <taxon>Psathyrellaceae</taxon>
        <taxon>Ephemerocybe</taxon>
    </lineage>
</organism>
<evidence type="ECO:0000256" key="1">
    <source>
        <dbReference type="SAM" id="MobiDB-lite"/>
    </source>
</evidence>
<feature type="region of interest" description="Disordered" evidence="1">
    <location>
        <begin position="47"/>
        <end position="68"/>
    </location>
</feature>
<proteinExistence type="predicted"/>
<feature type="compositionally biased region" description="Basic and acidic residues" evidence="1">
    <location>
        <begin position="173"/>
        <end position="182"/>
    </location>
</feature>
<feature type="compositionally biased region" description="Basic and acidic residues" evidence="1">
    <location>
        <begin position="47"/>
        <end position="56"/>
    </location>
</feature>
<dbReference type="Proteomes" id="UP000521943">
    <property type="component" value="Unassembled WGS sequence"/>
</dbReference>
<evidence type="ECO:0000313" key="2">
    <source>
        <dbReference type="EMBL" id="KAF6765591.1"/>
    </source>
</evidence>
<keyword evidence="3" id="KW-1185">Reference proteome</keyword>
<comment type="caution">
    <text evidence="2">The sequence shown here is derived from an EMBL/GenBank/DDBJ whole genome shotgun (WGS) entry which is preliminary data.</text>
</comment>
<evidence type="ECO:0000313" key="3">
    <source>
        <dbReference type="Proteomes" id="UP000521943"/>
    </source>
</evidence>